<name>A0AAV4N5K7_CAEEX</name>
<dbReference type="Proteomes" id="UP001054945">
    <property type="component" value="Unassembled WGS sequence"/>
</dbReference>
<reference evidence="1 2" key="1">
    <citation type="submission" date="2021-06" db="EMBL/GenBank/DDBJ databases">
        <title>Caerostris extrusa draft genome.</title>
        <authorList>
            <person name="Kono N."/>
            <person name="Arakawa K."/>
        </authorList>
    </citation>
    <scope>NUCLEOTIDE SEQUENCE [LARGE SCALE GENOMIC DNA]</scope>
</reference>
<dbReference type="AlphaFoldDB" id="A0AAV4N5K7"/>
<organism evidence="1 2">
    <name type="scientific">Caerostris extrusa</name>
    <name type="common">Bark spider</name>
    <name type="synonym">Caerostris bankana</name>
    <dbReference type="NCBI Taxonomy" id="172846"/>
    <lineage>
        <taxon>Eukaryota</taxon>
        <taxon>Metazoa</taxon>
        <taxon>Ecdysozoa</taxon>
        <taxon>Arthropoda</taxon>
        <taxon>Chelicerata</taxon>
        <taxon>Arachnida</taxon>
        <taxon>Araneae</taxon>
        <taxon>Araneomorphae</taxon>
        <taxon>Entelegynae</taxon>
        <taxon>Araneoidea</taxon>
        <taxon>Araneidae</taxon>
        <taxon>Caerostris</taxon>
    </lineage>
</organism>
<evidence type="ECO:0000313" key="1">
    <source>
        <dbReference type="EMBL" id="GIX79688.1"/>
    </source>
</evidence>
<gene>
    <name evidence="1" type="ORF">CEXT_715801</name>
</gene>
<comment type="caution">
    <text evidence="1">The sequence shown here is derived from an EMBL/GenBank/DDBJ whole genome shotgun (WGS) entry which is preliminary data.</text>
</comment>
<proteinExistence type="predicted"/>
<dbReference type="EMBL" id="BPLR01020522">
    <property type="protein sequence ID" value="GIX79688.1"/>
    <property type="molecule type" value="Genomic_DNA"/>
</dbReference>
<accession>A0AAV4N5K7</accession>
<sequence length="312" mass="34856">MDSFPLWHPGIEKADELTKTDAILFEFQMTRSNIACCLSSTTMHDCLYAYLHKFKIVDSPSCLLCCNGAAMNAEHLFICSVLSQINLGQTIDSHLVSILVYDISSFKQERWNQLDTDRRRGINRMVVGKTVKIGSEKRSGNLETYIHINLKSGNTMESFQEKTIDTYAHPPSTTDQGQTIDSHLVSILVYDISSFLNKNDGIDKDRRRGINRMVVGKTVKMVQKRDPELTGRITDSLLQKESYFVPLLILYLDSDASMEDLFPWILFEVSASSSLGSTCSVHSLGSTLFCSLFGSTCSVHSLGSTVCPISHL</sequence>
<evidence type="ECO:0000313" key="2">
    <source>
        <dbReference type="Proteomes" id="UP001054945"/>
    </source>
</evidence>
<keyword evidence="2" id="KW-1185">Reference proteome</keyword>
<protein>
    <submittedName>
        <fullName evidence="1">Uncharacterized protein</fullName>
    </submittedName>
</protein>